<proteinExistence type="predicted"/>
<accession>U6K1T6</accession>
<dbReference type="Proteomes" id="UP000030744">
    <property type="component" value="Unassembled WGS sequence"/>
</dbReference>
<dbReference type="EMBL" id="HG682870">
    <property type="protein sequence ID" value="CDJ30901.1"/>
    <property type="molecule type" value="Genomic_DNA"/>
</dbReference>
<protein>
    <recommendedName>
        <fullName evidence="5">SET domain-containing protein</fullName>
    </recommendedName>
</protein>
<reference evidence="3" key="1">
    <citation type="submission" date="2013-10" db="EMBL/GenBank/DDBJ databases">
        <title>Genomic analysis of the causative agents of coccidiosis in chickens.</title>
        <authorList>
            <person name="Reid A.J."/>
            <person name="Blake D."/>
            <person name="Billington K."/>
            <person name="Browne H."/>
            <person name="Dunn M."/>
            <person name="Hung S."/>
            <person name="Kawahara F."/>
            <person name="Miranda-Saavedra D."/>
            <person name="Mourier T."/>
            <person name="Nagra H."/>
            <person name="Otto T.D."/>
            <person name="Rawlings N."/>
            <person name="Sanchez A."/>
            <person name="Sanders M."/>
            <person name="Subramaniam C."/>
            <person name="Tay Y."/>
            <person name="Dear P."/>
            <person name="Doerig C."/>
            <person name="Gruber A."/>
            <person name="Parkinson J."/>
            <person name="Shirley M."/>
            <person name="Wan K.L."/>
            <person name="Berriman M."/>
            <person name="Tomley F."/>
            <person name="Pain A."/>
        </authorList>
    </citation>
    <scope>NUCLEOTIDE SEQUENCE [LARGE SCALE GENOMIC DNA]</scope>
    <source>
        <strain evidence="3">Houghton</strain>
    </source>
</reference>
<organism evidence="3 4">
    <name type="scientific">Eimeria mitis</name>
    <dbReference type="NCBI Taxonomy" id="44415"/>
    <lineage>
        <taxon>Eukaryota</taxon>
        <taxon>Sar</taxon>
        <taxon>Alveolata</taxon>
        <taxon>Apicomplexa</taxon>
        <taxon>Conoidasida</taxon>
        <taxon>Coccidia</taxon>
        <taxon>Eucoccidiorida</taxon>
        <taxon>Eimeriorina</taxon>
        <taxon>Eimeriidae</taxon>
        <taxon>Eimeria</taxon>
    </lineage>
</organism>
<reference evidence="3" key="2">
    <citation type="submission" date="2013-10" db="EMBL/GenBank/DDBJ databases">
        <authorList>
            <person name="Aslett M."/>
        </authorList>
    </citation>
    <scope>NUCLEOTIDE SEQUENCE [LARGE SCALE GENOMIC DNA]</scope>
    <source>
        <strain evidence="3">Houghton</strain>
    </source>
</reference>
<evidence type="ECO:0008006" key="5">
    <source>
        <dbReference type="Google" id="ProtNLM"/>
    </source>
</evidence>
<dbReference type="SUPFAM" id="SSF82199">
    <property type="entry name" value="SET domain"/>
    <property type="match status" value="1"/>
</dbReference>
<feature type="region of interest" description="Disordered" evidence="2">
    <location>
        <begin position="1212"/>
        <end position="1233"/>
    </location>
</feature>
<feature type="region of interest" description="Disordered" evidence="2">
    <location>
        <begin position="553"/>
        <end position="572"/>
    </location>
</feature>
<evidence type="ECO:0000313" key="4">
    <source>
        <dbReference type="Proteomes" id="UP000030744"/>
    </source>
</evidence>
<gene>
    <name evidence="3" type="ORF">EMH_0033240</name>
</gene>
<keyword evidence="4" id="KW-1185">Reference proteome</keyword>
<feature type="coiled-coil region" evidence="1">
    <location>
        <begin position="948"/>
        <end position="996"/>
    </location>
</feature>
<dbReference type="VEuPathDB" id="ToxoDB:EMH_0033240"/>
<dbReference type="InterPro" id="IPR046341">
    <property type="entry name" value="SET_dom_sf"/>
</dbReference>
<feature type="compositionally biased region" description="Low complexity" evidence="2">
    <location>
        <begin position="1007"/>
        <end position="1029"/>
    </location>
</feature>
<evidence type="ECO:0000256" key="2">
    <source>
        <dbReference type="SAM" id="MobiDB-lite"/>
    </source>
</evidence>
<feature type="coiled-coil region" evidence="1">
    <location>
        <begin position="225"/>
        <end position="266"/>
    </location>
</feature>
<feature type="region of interest" description="Disordered" evidence="2">
    <location>
        <begin position="1007"/>
        <end position="1072"/>
    </location>
</feature>
<dbReference type="GeneID" id="25378130"/>
<sequence length="1403" mass="157814">MLACNCKRDFCLKDPDIRMDGGSSAEPDYPELDAMDYRSEYSMMNDAHGSSNVGDVNNCHTLMVIIAGLPFFFPVTNRPVRNGEELLLSYGPHYWTGNQSPESLLSATFLQMKAMLNLSFQNKRDEIGRAADVRDGTARLDKSLADERAAADVVELLQRLNLCEDLAEQRMRAKEWVVELRDRLHQEGRGQAISGALERAEKSLARGDDLAEIFAKLKNTTERLSQDYKKRTRELQAQIKRSEEARRDAEERNAQLQQHIMALNNSSQQQASRVARMEVELRGDFQRHEELCKARRFLMKMELLERHTSRCGQCGLPYVKGPLAPHGEQQHFWHCRAENHDIAELVEEGEMLAQGQGFLLQKCLNLLSRDSEVCWFLFEVLCCLAKTFARLRPKHYSRRRQWNICWEETGDVVCPPRQSQQQQPRPLQGDRQTLQPPSKLLLPVKEDEVEPGELGPSELPRGGTKERESQQMAVDGAVDAPEVHAHAHAHAHAHTHEDEHKGEYCSAAGADCCRLTAAEGESNPPPMQQPTGWPAEDGSRPSSACDCIGSSCSNSSGGRSEAQESTNHDPQGGKRVCVCGGRDAWERAAKRLRCARGPVRGRSNAVKAEPPIDLDALILEAFEEDAVAANTDWVGWVLELGALRWSFTGKTEEERRKQLQAAAVTAVFCCLSCCGVCPPEGAHTALAAIEEQRRAVDVAALERDLARRRLLLQQIEALKDRRAAAALDAAHNGNGPSDRELQTETPEECELWREIHALSEAVKLQVSVHLNAWGQQLAHFIDTRYLRLEQYERVEMAKEERHRANQRSMQDMQEVDKYMTREQKALALREKRRELRPNYLRYFALRSRVGLFDDCVARIKYFAGLEGGNMPSAVNRTLAIIAQYAHVRPSTWEREVKGIRRPEVESLLQEIENAEDADRLLGKPLFEWAMDHWPQLRKIVDIGVHRAARKAKTQLAETEKKLEASQKEANSLRQQLEDLREELQRMRQQASRMPEQQRPLREQPFPQLTQQQPPQQQTQEVRQPGPLRPARAEEEAPLPAQSAKHERGGCAAPSEPNAEQDPGTHPTVGTRRQLRCDAGGPLLLLHCDGRSAHTVVQRGDFPRIPKEVRGDAVADSEGSAATVSRFLLPPTPFVFDPPIDLNKSGCLYGFLPVGRTDHFTVDVILRLPVLTSDGFRMVSLQPNASNRGYSQHGESRQQLVSVYDPLICTRVKEEGNGGSSRPSSGNQRRRFEQGRDGPYRCALLLGARYWTTSRGNTERVQRVDLGVGTAPPSSAPYGGGGPPPPPFEQFFPFFRRDVSETTPEKEAPFIRVTLRCQREVSVRSSREGQGQLPAMRVLPFINGEPVEPMTVPRMPDFYKICSIRGMPATAKRHNLVQVVDNAVELLSVRGRRKSFLVAFVLLP</sequence>
<feature type="compositionally biased region" description="Low complexity" evidence="2">
    <location>
        <begin position="415"/>
        <end position="432"/>
    </location>
</feature>
<feature type="region of interest" description="Disordered" evidence="2">
    <location>
        <begin position="415"/>
        <end position="473"/>
    </location>
</feature>
<dbReference type="RefSeq" id="XP_013353466.1">
    <property type="nucleotide sequence ID" value="XM_013498012.1"/>
</dbReference>
<keyword evidence="1" id="KW-0175">Coiled coil</keyword>
<evidence type="ECO:0000313" key="3">
    <source>
        <dbReference type="EMBL" id="CDJ30901.1"/>
    </source>
</evidence>
<name>U6K1T6_9EIME</name>
<dbReference type="OrthoDB" id="345405at2759"/>
<feature type="region of interest" description="Disordered" evidence="2">
    <location>
        <begin position="517"/>
        <end position="542"/>
    </location>
</feature>
<evidence type="ECO:0000256" key="1">
    <source>
        <dbReference type="SAM" id="Coils"/>
    </source>
</evidence>